<dbReference type="VEuPathDB" id="FungiDB:FUN_010264"/>
<organism evidence="3 4">
    <name type="scientific">Rhizophagus irregularis</name>
    <dbReference type="NCBI Taxonomy" id="588596"/>
    <lineage>
        <taxon>Eukaryota</taxon>
        <taxon>Fungi</taxon>
        <taxon>Fungi incertae sedis</taxon>
        <taxon>Mucoromycota</taxon>
        <taxon>Glomeromycotina</taxon>
        <taxon>Glomeromycetes</taxon>
        <taxon>Glomerales</taxon>
        <taxon>Glomeraceae</taxon>
        <taxon>Rhizophagus</taxon>
    </lineage>
</organism>
<protein>
    <submittedName>
        <fullName evidence="3">Uncharacterized protein</fullName>
    </submittedName>
</protein>
<accession>A0A2N1MII7</accession>
<reference evidence="3 4" key="1">
    <citation type="submission" date="2016-04" db="EMBL/GenBank/DDBJ databases">
        <title>Genome analyses suggest a sexual origin of heterokaryosis in a supposedly ancient asexual fungus.</title>
        <authorList>
            <person name="Ropars J."/>
            <person name="Sedzielewska K."/>
            <person name="Noel J."/>
            <person name="Charron P."/>
            <person name="Farinelli L."/>
            <person name="Marton T."/>
            <person name="Kruger M."/>
            <person name="Pelin A."/>
            <person name="Brachmann A."/>
            <person name="Corradi N."/>
        </authorList>
    </citation>
    <scope>NUCLEOTIDE SEQUENCE [LARGE SCALE GENOMIC DNA]</scope>
    <source>
        <strain evidence="3 4">C2</strain>
    </source>
</reference>
<proteinExistence type="predicted"/>
<evidence type="ECO:0000313" key="4">
    <source>
        <dbReference type="Proteomes" id="UP000233469"/>
    </source>
</evidence>
<dbReference type="VEuPathDB" id="FungiDB:RhiirFUN_019732"/>
<name>A0A2N1MII7_9GLOM</name>
<evidence type="ECO:0000313" key="3">
    <source>
        <dbReference type="EMBL" id="PKK61454.1"/>
    </source>
</evidence>
<dbReference type="Proteomes" id="UP000233469">
    <property type="component" value="Unassembled WGS sequence"/>
</dbReference>
<comment type="caution">
    <text evidence="3">The sequence shown here is derived from an EMBL/GenBank/DDBJ whole genome shotgun (WGS) entry which is preliminary data.</text>
</comment>
<gene>
    <name evidence="3" type="ORF">RhiirC2_791785</name>
</gene>
<feature type="region of interest" description="Disordered" evidence="2">
    <location>
        <begin position="218"/>
        <end position="246"/>
    </location>
</feature>
<reference evidence="3 4" key="2">
    <citation type="submission" date="2017-10" db="EMBL/GenBank/DDBJ databases">
        <title>Extensive intraspecific genome diversity in a model arbuscular mycorrhizal fungus.</title>
        <authorList>
            <person name="Chen E.C.H."/>
            <person name="Morin E."/>
            <person name="Baudet D."/>
            <person name="Noel J."/>
            <person name="Ndikumana S."/>
            <person name="Charron P."/>
            <person name="St-Onge C."/>
            <person name="Giorgi J."/>
            <person name="Grigoriev I.V."/>
            <person name="Roux C."/>
            <person name="Martin F.M."/>
            <person name="Corradi N."/>
        </authorList>
    </citation>
    <scope>NUCLEOTIDE SEQUENCE [LARGE SCALE GENOMIC DNA]</scope>
    <source>
        <strain evidence="3 4">C2</strain>
    </source>
</reference>
<dbReference type="EMBL" id="LLXL01002216">
    <property type="protein sequence ID" value="PKK61454.1"/>
    <property type="molecule type" value="Genomic_DNA"/>
</dbReference>
<dbReference type="VEuPathDB" id="FungiDB:RhiirA1_507165"/>
<feature type="coiled-coil region" evidence="1">
    <location>
        <begin position="68"/>
        <end position="95"/>
    </location>
</feature>
<evidence type="ECO:0000256" key="2">
    <source>
        <dbReference type="SAM" id="MobiDB-lite"/>
    </source>
</evidence>
<feature type="compositionally biased region" description="Low complexity" evidence="2">
    <location>
        <begin position="225"/>
        <end position="240"/>
    </location>
</feature>
<evidence type="ECO:0000256" key="1">
    <source>
        <dbReference type="SAM" id="Coils"/>
    </source>
</evidence>
<dbReference type="AlphaFoldDB" id="A0A2N1MII7"/>
<keyword evidence="1" id="KW-0175">Coiled coil</keyword>
<sequence length="246" mass="28051">MGCRRSKTSQKKSQTRFKVLKAAHKSQLRQLEGEYYTQVDFSGSFRLADGSLTNLVFLLSHLITQDQVQTFQSENDSLQAKNDFLQEEVATLTEFGVLQSGLLYQQEELIHQQEKEAQSNNELWAIAEVECWEAQKKVIQQDEEIVGLKGEVKQLKRENKSAIYSTKYFENKYYHAMSVIQKYGMIVVDDNMPKSPSPIPSSSSSSFSSSSYDQIFVADGPDYINDNNDNNNNNDNNTDNIISNEQ</sequence>